<protein>
    <submittedName>
        <fullName evidence="5">MarR family transcriptional regulator</fullName>
    </submittedName>
</protein>
<keyword evidence="2" id="KW-0238">DNA-binding</keyword>
<dbReference type="Gene3D" id="1.10.10.10">
    <property type="entry name" value="Winged helix-like DNA-binding domain superfamily/Winged helix DNA-binding domain"/>
    <property type="match status" value="1"/>
</dbReference>
<reference evidence="6" key="1">
    <citation type="submission" date="2018-09" db="EMBL/GenBank/DDBJ databases">
        <authorList>
            <person name="Zhu H."/>
        </authorList>
    </citation>
    <scope>NUCLEOTIDE SEQUENCE [LARGE SCALE GENOMIC DNA]</scope>
    <source>
        <strain evidence="6">K1W22B-1</strain>
    </source>
</reference>
<dbReference type="SMART" id="SM00347">
    <property type="entry name" value="HTH_MARR"/>
    <property type="match status" value="1"/>
</dbReference>
<keyword evidence="6" id="KW-1185">Reference proteome</keyword>
<evidence type="ECO:0000256" key="3">
    <source>
        <dbReference type="ARBA" id="ARBA00023163"/>
    </source>
</evidence>
<dbReference type="PANTHER" id="PTHR33164">
    <property type="entry name" value="TRANSCRIPTIONAL REGULATOR, MARR FAMILY"/>
    <property type="match status" value="1"/>
</dbReference>
<dbReference type="Pfam" id="PF01047">
    <property type="entry name" value="MarR"/>
    <property type="match status" value="1"/>
</dbReference>
<dbReference type="Proteomes" id="UP000276542">
    <property type="component" value="Unassembled WGS sequence"/>
</dbReference>
<evidence type="ECO:0000256" key="2">
    <source>
        <dbReference type="ARBA" id="ARBA00023125"/>
    </source>
</evidence>
<gene>
    <name evidence="5" type="ORF">D4739_09190</name>
</gene>
<evidence type="ECO:0000256" key="1">
    <source>
        <dbReference type="ARBA" id="ARBA00023015"/>
    </source>
</evidence>
<dbReference type="EMBL" id="QYRP01000002">
    <property type="protein sequence ID" value="RJS46370.1"/>
    <property type="molecule type" value="Genomic_DNA"/>
</dbReference>
<dbReference type="PROSITE" id="PS01117">
    <property type="entry name" value="HTH_MARR_1"/>
    <property type="match status" value="1"/>
</dbReference>
<dbReference type="GO" id="GO:0006950">
    <property type="term" value="P:response to stress"/>
    <property type="evidence" value="ECO:0007669"/>
    <property type="project" value="TreeGrafter"/>
</dbReference>
<evidence type="ECO:0000259" key="4">
    <source>
        <dbReference type="PROSITE" id="PS50995"/>
    </source>
</evidence>
<dbReference type="SUPFAM" id="SSF46785">
    <property type="entry name" value="Winged helix' DNA-binding domain"/>
    <property type="match status" value="1"/>
</dbReference>
<sequence>MSTQPLLALEAQMRLIGRRVRRVAADRAAAVDPSLGEVGYAVLESLHRLGPSRQRDLVSGLCVEKAAVSRAVTQLAELELVERIDDPHDGRGHQLTLTKLGARRIGGVLADRRAIYAARLADWSPDEIAAFVVMLERYNAALEGSGHQN</sequence>
<dbReference type="InterPro" id="IPR036390">
    <property type="entry name" value="WH_DNA-bd_sf"/>
</dbReference>
<dbReference type="GO" id="GO:0003700">
    <property type="term" value="F:DNA-binding transcription factor activity"/>
    <property type="evidence" value="ECO:0007669"/>
    <property type="project" value="InterPro"/>
</dbReference>
<dbReference type="OrthoDB" id="122135at2"/>
<comment type="caution">
    <text evidence="5">The sequence shown here is derived from an EMBL/GenBank/DDBJ whole genome shotgun (WGS) entry which is preliminary data.</text>
</comment>
<evidence type="ECO:0000313" key="6">
    <source>
        <dbReference type="Proteomes" id="UP000276542"/>
    </source>
</evidence>
<evidence type="ECO:0000313" key="5">
    <source>
        <dbReference type="EMBL" id="RJS46370.1"/>
    </source>
</evidence>
<dbReference type="InterPro" id="IPR023187">
    <property type="entry name" value="Tscrpt_reg_MarR-type_CS"/>
</dbReference>
<dbReference type="AlphaFoldDB" id="A0A3A5HEF4"/>
<keyword evidence="3" id="KW-0804">Transcription</keyword>
<dbReference type="InterPro" id="IPR000835">
    <property type="entry name" value="HTH_MarR-typ"/>
</dbReference>
<dbReference type="InterPro" id="IPR036388">
    <property type="entry name" value="WH-like_DNA-bd_sf"/>
</dbReference>
<accession>A0A3A5HEF4</accession>
<dbReference type="RefSeq" id="WP_120060342.1">
    <property type="nucleotide sequence ID" value="NZ_QYRP01000002.1"/>
</dbReference>
<dbReference type="PROSITE" id="PS50995">
    <property type="entry name" value="HTH_MARR_2"/>
    <property type="match status" value="1"/>
</dbReference>
<dbReference type="InterPro" id="IPR039422">
    <property type="entry name" value="MarR/SlyA-like"/>
</dbReference>
<keyword evidence="1" id="KW-0805">Transcription regulation</keyword>
<dbReference type="GO" id="GO:0003677">
    <property type="term" value="F:DNA binding"/>
    <property type="evidence" value="ECO:0007669"/>
    <property type="project" value="UniProtKB-KW"/>
</dbReference>
<dbReference type="PANTHER" id="PTHR33164:SF57">
    <property type="entry name" value="MARR-FAMILY TRANSCRIPTIONAL REGULATOR"/>
    <property type="match status" value="1"/>
</dbReference>
<organism evidence="5 6">
    <name type="scientific">Nocardioides cavernaquae</name>
    <dbReference type="NCBI Taxonomy" id="2321396"/>
    <lineage>
        <taxon>Bacteria</taxon>
        <taxon>Bacillati</taxon>
        <taxon>Actinomycetota</taxon>
        <taxon>Actinomycetes</taxon>
        <taxon>Propionibacteriales</taxon>
        <taxon>Nocardioidaceae</taxon>
        <taxon>Nocardioides</taxon>
    </lineage>
</organism>
<name>A0A3A5HEF4_9ACTN</name>
<feature type="domain" description="HTH marR-type" evidence="4">
    <location>
        <begin position="6"/>
        <end position="140"/>
    </location>
</feature>
<proteinExistence type="predicted"/>